<evidence type="ECO:0000313" key="3">
    <source>
        <dbReference type="Proteomes" id="UP001212498"/>
    </source>
</evidence>
<dbReference type="RefSeq" id="WP_271274848.1">
    <property type="nucleotide sequence ID" value="NZ_BAABFD010000006.1"/>
</dbReference>
<dbReference type="Proteomes" id="UP001212498">
    <property type="component" value="Unassembled WGS sequence"/>
</dbReference>
<evidence type="ECO:0000313" key="2">
    <source>
        <dbReference type="EMBL" id="MDA0639310.1"/>
    </source>
</evidence>
<protein>
    <recommendedName>
        <fullName evidence="4">Secreted protein</fullName>
    </recommendedName>
</protein>
<accession>A0ABT4SQH7</accession>
<sequence length="169" mass="18147">MTDHSPGTSSYPEPQPWVQAYAPIYPPQPARHDRRWLTYGLTAFVSLLLGIVIGSSGETETSAAGPRPTVTVTEMADTVAETAPEQTKSGPLTTVPGDGQYLVGEEIKPGTYKTAGTDGFTCYWARLKDASGEFGAIIANGNVSGQTRVTLKKGEYFETKGCQDWKRVG</sequence>
<evidence type="ECO:0008006" key="4">
    <source>
        <dbReference type="Google" id="ProtNLM"/>
    </source>
</evidence>
<keyword evidence="1" id="KW-1133">Transmembrane helix</keyword>
<keyword evidence="3" id="KW-1185">Reference proteome</keyword>
<proteinExistence type="predicted"/>
<comment type="caution">
    <text evidence="2">The sequence shown here is derived from an EMBL/GenBank/DDBJ whole genome shotgun (WGS) entry which is preliminary data.</text>
</comment>
<feature type="transmembrane region" description="Helical" evidence="1">
    <location>
        <begin position="36"/>
        <end position="57"/>
    </location>
</feature>
<dbReference type="EMBL" id="JAPNUD010000002">
    <property type="protein sequence ID" value="MDA0639310.1"/>
    <property type="molecule type" value="Genomic_DNA"/>
</dbReference>
<name>A0ABT4SQH7_9ACTN</name>
<organism evidence="2 3">
    <name type="scientific">Nonomuraea ferruginea</name>
    <dbReference type="NCBI Taxonomy" id="46174"/>
    <lineage>
        <taxon>Bacteria</taxon>
        <taxon>Bacillati</taxon>
        <taxon>Actinomycetota</taxon>
        <taxon>Actinomycetes</taxon>
        <taxon>Streptosporangiales</taxon>
        <taxon>Streptosporangiaceae</taxon>
        <taxon>Nonomuraea</taxon>
    </lineage>
</organism>
<reference evidence="2 3" key="1">
    <citation type="submission" date="2022-11" db="EMBL/GenBank/DDBJ databases">
        <title>Nonomuraea corallina sp. nov., a new species of the genus Nonomuraea isolated from sea side sediment in Thai sea.</title>
        <authorList>
            <person name="Ngamcharungchit C."/>
            <person name="Matsumoto A."/>
            <person name="Suriyachadkun C."/>
            <person name="Panbangred W."/>
            <person name="Inahashi Y."/>
            <person name="Intra B."/>
        </authorList>
    </citation>
    <scope>NUCLEOTIDE SEQUENCE [LARGE SCALE GENOMIC DNA]</scope>
    <source>
        <strain evidence="2 3">DSM 43553</strain>
    </source>
</reference>
<evidence type="ECO:0000256" key="1">
    <source>
        <dbReference type="SAM" id="Phobius"/>
    </source>
</evidence>
<keyword evidence="1" id="KW-0812">Transmembrane</keyword>
<keyword evidence="1" id="KW-0472">Membrane</keyword>
<gene>
    <name evidence="2" type="ORF">OUY24_01605</name>
</gene>